<comment type="function">
    <text evidence="10">Plays an important role in control of proteasome function. Inhibits the hydrolysis of protein and peptide substrates by the 20S proteasome. Also inhibits the activation of the proteasome by the proteasome regulatory proteins PA700 and PA28.</text>
</comment>
<keyword evidence="8" id="KW-0647">Proteasome</keyword>
<evidence type="ECO:0000256" key="7">
    <source>
        <dbReference type="ARBA" id="ARBA00022824"/>
    </source>
</evidence>
<accession>A0A0W4ZR15</accession>
<keyword evidence="6" id="KW-0597">Phosphoprotein</keyword>
<dbReference type="GO" id="GO:0070628">
    <property type="term" value="F:proteasome binding"/>
    <property type="evidence" value="ECO:0007669"/>
    <property type="project" value="InterPro"/>
</dbReference>
<keyword evidence="14" id="KW-1185">Reference proteome</keyword>
<comment type="caution">
    <text evidence="13">The sequence shown here is derived from an EMBL/GenBank/DDBJ whole genome shotgun (WGS) entry which is preliminary data.</text>
</comment>
<evidence type="ECO:0000256" key="6">
    <source>
        <dbReference type="ARBA" id="ARBA00022553"/>
    </source>
</evidence>
<evidence type="ECO:0000256" key="5">
    <source>
        <dbReference type="ARBA" id="ARBA00022490"/>
    </source>
</evidence>
<dbReference type="EMBL" id="LFVZ01000002">
    <property type="protein sequence ID" value="KTW30820.1"/>
    <property type="molecule type" value="Genomic_DNA"/>
</dbReference>
<dbReference type="Pfam" id="PF11566">
    <property type="entry name" value="PI31_Prot_N"/>
    <property type="match status" value="1"/>
</dbReference>
<evidence type="ECO:0000256" key="4">
    <source>
        <dbReference type="ARBA" id="ARBA00022481"/>
    </source>
</evidence>
<dbReference type="GO" id="GO:0005783">
    <property type="term" value="C:endoplasmic reticulum"/>
    <property type="evidence" value="ECO:0007669"/>
    <property type="project" value="UniProtKB-SubCell"/>
</dbReference>
<name>A0A0W4ZR15_PNEC8</name>
<keyword evidence="5" id="KW-0963">Cytoplasm</keyword>
<feature type="domain" description="PI31 proteasome regulator N-terminal" evidence="12">
    <location>
        <begin position="32"/>
        <end position="182"/>
    </location>
</feature>
<organism evidence="13 14">
    <name type="scientific">Pneumocystis carinii (strain B80)</name>
    <name type="common">Rat pneumocystis pneumonia agent</name>
    <name type="synonym">Pneumocystis carinii f. sp. carinii</name>
    <dbReference type="NCBI Taxonomy" id="1408658"/>
    <lineage>
        <taxon>Eukaryota</taxon>
        <taxon>Fungi</taxon>
        <taxon>Dikarya</taxon>
        <taxon>Ascomycota</taxon>
        <taxon>Taphrinomycotina</taxon>
        <taxon>Pneumocystomycetes</taxon>
        <taxon>Pneumocystaceae</taxon>
        <taxon>Pneumocystis</taxon>
    </lineage>
</organism>
<dbReference type="GO" id="GO:0000502">
    <property type="term" value="C:proteasome complex"/>
    <property type="evidence" value="ECO:0007669"/>
    <property type="project" value="UniProtKB-KW"/>
</dbReference>
<evidence type="ECO:0000313" key="13">
    <source>
        <dbReference type="EMBL" id="KTW30820.1"/>
    </source>
</evidence>
<dbReference type="VEuPathDB" id="FungiDB:T552_00531"/>
<evidence type="ECO:0000256" key="8">
    <source>
        <dbReference type="ARBA" id="ARBA00022942"/>
    </source>
</evidence>
<dbReference type="OrthoDB" id="68090at2759"/>
<sequence length="339" mass="38475">MTIESQINVLYSLIEASLGIFCEENGVKRNINLKNPYDAVACLFNAFMLKAGYTLLGFGESHCLDVPITESEIRPLSGILKESNESFYTFRYKFECKEEIILIKLLKMDKKIVILGTIMGKGNTVTYDIFIDEYIQKDSFPYPDEGKDRSLGEIYVSNEKVVELLKIYQCNIIEKLIPSNEKSKFKKNNLCEESFFEIPKNNFPSLCMENPISYKFNVEQNKNQTSDFCNISIGSDDLYPSGIGKHPMLIPSIIKEPIIDEIKGCNNGMYPSKSHPIFRGAKGKEGFQLPTGIRYDPISPNDEIGLGLKGLGNPSRRYKNIGEPDNDEFLPPDVDRMYI</sequence>
<dbReference type="Gene3D" id="3.40.1000.30">
    <property type="match status" value="1"/>
</dbReference>
<evidence type="ECO:0000259" key="12">
    <source>
        <dbReference type="Pfam" id="PF11566"/>
    </source>
</evidence>
<evidence type="ECO:0000256" key="10">
    <source>
        <dbReference type="ARBA" id="ARBA00024805"/>
    </source>
</evidence>
<evidence type="ECO:0000256" key="2">
    <source>
        <dbReference type="ARBA" id="ARBA00004496"/>
    </source>
</evidence>
<proteinExistence type="inferred from homology"/>
<dbReference type="AlphaFoldDB" id="A0A0W4ZR15"/>
<evidence type="ECO:0000313" key="14">
    <source>
        <dbReference type="Proteomes" id="UP000054454"/>
    </source>
</evidence>
<dbReference type="Pfam" id="PF08577">
    <property type="entry name" value="PI31_Prot_C"/>
    <property type="match status" value="1"/>
</dbReference>
<dbReference type="InterPro" id="IPR045128">
    <property type="entry name" value="PI31-like"/>
</dbReference>
<dbReference type="Proteomes" id="UP000054454">
    <property type="component" value="Unassembled WGS sequence"/>
</dbReference>
<gene>
    <name evidence="13" type="ORF">T552_00531</name>
</gene>
<dbReference type="InterPro" id="IPR021625">
    <property type="entry name" value="PI31_Prot_N"/>
</dbReference>
<evidence type="ECO:0000256" key="3">
    <source>
        <dbReference type="ARBA" id="ARBA00006405"/>
    </source>
</evidence>
<protein>
    <submittedName>
        <fullName evidence="13">Uncharacterized protein</fullName>
    </submittedName>
</protein>
<evidence type="ECO:0000259" key="11">
    <source>
        <dbReference type="Pfam" id="PF08577"/>
    </source>
</evidence>
<evidence type="ECO:0000256" key="9">
    <source>
        <dbReference type="ARBA" id="ARBA00022990"/>
    </source>
</evidence>
<dbReference type="GeneID" id="28935348"/>
<keyword evidence="9" id="KW-0007">Acetylation</keyword>
<feature type="domain" description="PI31 proteasome regulator C-terminal" evidence="11">
    <location>
        <begin position="233"/>
        <end position="300"/>
    </location>
</feature>
<evidence type="ECO:0000256" key="1">
    <source>
        <dbReference type="ARBA" id="ARBA00004240"/>
    </source>
</evidence>
<keyword evidence="7" id="KW-0256">Endoplasmic reticulum</keyword>
<dbReference type="GO" id="GO:0043161">
    <property type="term" value="P:proteasome-mediated ubiquitin-dependent protein catabolic process"/>
    <property type="evidence" value="ECO:0007669"/>
    <property type="project" value="InterPro"/>
</dbReference>
<keyword evidence="4" id="KW-0488">Methylation</keyword>
<dbReference type="InterPro" id="IPR013886">
    <property type="entry name" value="PI31_Prot_C"/>
</dbReference>
<dbReference type="PANTHER" id="PTHR13266:SF1">
    <property type="entry name" value="PROTEASOME INHIBITOR PI31 SUBUNIT"/>
    <property type="match status" value="1"/>
</dbReference>
<dbReference type="RefSeq" id="XP_018227416.1">
    <property type="nucleotide sequence ID" value="XM_018369146.1"/>
</dbReference>
<comment type="subcellular location">
    <subcellularLocation>
        <location evidence="2">Cytoplasm</location>
    </subcellularLocation>
    <subcellularLocation>
        <location evidence="1">Endoplasmic reticulum</location>
    </subcellularLocation>
</comment>
<dbReference type="PANTHER" id="PTHR13266">
    <property type="entry name" value="PROTEASOME INHIBITOR"/>
    <property type="match status" value="1"/>
</dbReference>
<reference evidence="14" key="1">
    <citation type="journal article" date="2016" name="Nat. Commun.">
        <title>Genome analysis of three Pneumocystis species reveals adaptation mechanisms to life exclusively in mammalian hosts.</title>
        <authorList>
            <person name="Ma L."/>
            <person name="Chen Z."/>
            <person name="Huang D.W."/>
            <person name="Kutty G."/>
            <person name="Ishihara M."/>
            <person name="Wang H."/>
            <person name="Abouelleil A."/>
            <person name="Bishop L."/>
            <person name="Davey E."/>
            <person name="Deng R."/>
            <person name="Deng X."/>
            <person name="Fan L."/>
            <person name="Fantoni G."/>
            <person name="Fitzgerald M."/>
            <person name="Gogineni E."/>
            <person name="Goldberg J.M."/>
            <person name="Handley G."/>
            <person name="Hu X."/>
            <person name="Huber C."/>
            <person name="Jiao X."/>
            <person name="Jones K."/>
            <person name="Levin J.Z."/>
            <person name="Liu Y."/>
            <person name="Macdonald P."/>
            <person name="Melnikov A."/>
            <person name="Raley C."/>
            <person name="Sassi M."/>
            <person name="Sherman B.T."/>
            <person name="Song X."/>
            <person name="Sykes S."/>
            <person name="Tran B."/>
            <person name="Walsh L."/>
            <person name="Xia Y."/>
            <person name="Yang J."/>
            <person name="Young S."/>
            <person name="Zeng Q."/>
            <person name="Zheng X."/>
            <person name="Stephens R."/>
            <person name="Nusbaum C."/>
            <person name="Birren B.W."/>
            <person name="Azadi P."/>
            <person name="Lempicki R.A."/>
            <person name="Cuomo C.A."/>
            <person name="Kovacs J.A."/>
        </authorList>
    </citation>
    <scope>NUCLEOTIDE SEQUENCE [LARGE SCALE GENOMIC DNA]</scope>
    <source>
        <strain evidence="14">B80</strain>
    </source>
</reference>
<comment type="similarity">
    <text evidence="3">Belongs to the proteasome inhibitor PI31 family.</text>
</comment>
<dbReference type="GO" id="GO:0004866">
    <property type="term" value="F:endopeptidase inhibitor activity"/>
    <property type="evidence" value="ECO:0007669"/>
    <property type="project" value="InterPro"/>
</dbReference>